<dbReference type="AlphaFoldDB" id="A0A2R5FMU2"/>
<evidence type="ECO:0000313" key="3">
    <source>
        <dbReference type="Proteomes" id="UP000245124"/>
    </source>
</evidence>
<sequence length="137" mass="15861">MAKLSPSDYEYRRTSGSVSSLNYHFVFVPKRRKAVLIKEVAQRLQEIILELVVEHSWRLIALEIMPDHVHCFLNVPTHESPADVARWIKGRASHHLRREFPHLKKLPSLWSPSYFVASTGAASTEVVRQYIENQKSN</sequence>
<dbReference type="SUPFAM" id="SSF143422">
    <property type="entry name" value="Transposase IS200-like"/>
    <property type="match status" value="1"/>
</dbReference>
<gene>
    <name evidence="2" type="ORF">NIES4072_12430</name>
</gene>
<dbReference type="InterPro" id="IPR036515">
    <property type="entry name" value="Transposase_17_sf"/>
</dbReference>
<dbReference type="OrthoDB" id="9798161at2"/>
<accession>A0A2R5FMU2</accession>
<dbReference type="Pfam" id="PF01797">
    <property type="entry name" value="Y1_Tnp"/>
    <property type="match status" value="1"/>
</dbReference>
<dbReference type="GO" id="GO:0004803">
    <property type="term" value="F:transposase activity"/>
    <property type="evidence" value="ECO:0007669"/>
    <property type="project" value="InterPro"/>
</dbReference>
<reference evidence="2 3" key="1">
    <citation type="submission" date="2017-06" db="EMBL/GenBank/DDBJ databases">
        <title>Genome sequencing of cyanobaciteial culture collection at National Institute for Environmental Studies (NIES).</title>
        <authorList>
            <person name="Hirose Y."/>
            <person name="Shimura Y."/>
            <person name="Fujisawa T."/>
            <person name="Nakamura Y."/>
            <person name="Kawachi M."/>
        </authorList>
    </citation>
    <scope>NUCLEOTIDE SEQUENCE [LARGE SCALE GENOMIC DNA]</scope>
    <source>
        <strain evidence="2 3">NIES-4072</strain>
    </source>
</reference>
<keyword evidence="3" id="KW-1185">Reference proteome</keyword>
<dbReference type="PANTHER" id="PTHR33360">
    <property type="entry name" value="TRANSPOSASE FOR INSERTION SEQUENCE ELEMENT IS200"/>
    <property type="match status" value="1"/>
</dbReference>
<name>A0A2R5FMU2_NOSCO</name>
<dbReference type="PANTHER" id="PTHR33360:SF2">
    <property type="entry name" value="TRANSPOSASE FOR INSERTION SEQUENCE ELEMENT IS200"/>
    <property type="match status" value="1"/>
</dbReference>
<dbReference type="EMBL" id="BDUD01000001">
    <property type="protein sequence ID" value="GBG17583.1"/>
    <property type="molecule type" value="Genomic_DNA"/>
</dbReference>
<dbReference type="GO" id="GO:0006313">
    <property type="term" value="P:DNA transposition"/>
    <property type="evidence" value="ECO:0007669"/>
    <property type="project" value="InterPro"/>
</dbReference>
<organism evidence="2 3">
    <name type="scientific">Nostoc commune NIES-4072</name>
    <dbReference type="NCBI Taxonomy" id="2005467"/>
    <lineage>
        <taxon>Bacteria</taxon>
        <taxon>Bacillati</taxon>
        <taxon>Cyanobacteriota</taxon>
        <taxon>Cyanophyceae</taxon>
        <taxon>Nostocales</taxon>
        <taxon>Nostocaceae</taxon>
        <taxon>Nostoc</taxon>
    </lineage>
</organism>
<evidence type="ECO:0000313" key="2">
    <source>
        <dbReference type="EMBL" id="GBG17583.1"/>
    </source>
</evidence>
<dbReference type="Gene3D" id="3.30.70.1290">
    <property type="entry name" value="Transposase IS200-like"/>
    <property type="match status" value="1"/>
</dbReference>
<dbReference type="InterPro" id="IPR002686">
    <property type="entry name" value="Transposase_17"/>
</dbReference>
<protein>
    <submittedName>
        <fullName evidence="2">Transposase IS200-family protein</fullName>
    </submittedName>
</protein>
<proteinExistence type="predicted"/>
<feature type="domain" description="Transposase IS200-like" evidence="1">
    <location>
        <begin position="18"/>
        <end position="134"/>
    </location>
</feature>
<dbReference type="SMART" id="SM01321">
    <property type="entry name" value="Y1_Tnp"/>
    <property type="match status" value="1"/>
</dbReference>
<comment type="caution">
    <text evidence="2">The sequence shown here is derived from an EMBL/GenBank/DDBJ whole genome shotgun (WGS) entry which is preliminary data.</text>
</comment>
<evidence type="ECO:0000259" key="1">
    <source>
        <dbReference type="SMART" id="SM01321"/>
    </source>
</evidence>
<dbReference type="NCBIfam" id="NF033573">
    <property type="entry name" value="transpos_IS200"/>
    <property type="match status" value="1"/>
</dbReference>
<dbReference type="Proteomes" id="UP000245124">
    <property type="component" value="Unassembled WGS sequence"/>
</dbReference>
<dbReference type="RefSeq" id="WP_109007759.1">
    <property type="nucleotide sequence ID" value="NZ_BDUD01000001.1"/>
</dbReference>
<dbReference type="GO" id="GO:0003677">
    <property type="term" value="F:DNA binding"/>
    <property type="evidence" value="ECO:0007669"/>
    <property type="project" value="InterPro"/>
</dbReference>